<dbReference type="EMBL" id="BAAABU010000007">
    <property type="protein sequence ID" value="GAA0234485.1"/>
    <property type="molecule type" value="Genomic_DNA"/>
</dbReference>
<keyword evidence="3" id="KW-1185">Reference proteome</keyword>
<sequence length="188" mass="19772">MGYNMAVKRVVWPALVLATTAACATPVAGNPVAADVTNPKADAEVVRWMNNFCGVANYLSASGSYTLDSPPADPAEAKQALSTSLGRVVDVLNVAVHDLDELTPAPVVAADTAVEVILEPLSKARDKFTLAKSTVDEAPEMTLEIFAAVNQHLTEAVTMMSDGVEQVSLVSLPDDFREAAGQAENCNK</sequence>
<protein>
    <submittedName>
        <fullName evidence="2">Uncharacterized protein</fullName>
    </submittedName>
</protein>
<accession>A0ABP3DN17</accession>
<gene>
    <name evidence="2" type="ORF">GCM10010492_36750</name>
</gene>
<organism evidence="2 3">
    <name type="scientific">Saccharothrix mutabilis subsp. mutabilis</name>
    <dbReference type="NCBI Taxonomy" id="66855"/>
    <lineage>
        <taxon>Bacteria</taxon>
        <taxon>Bacillati</taxon>
        <taxon>Actinomycetota</taxon>
        <taxon>Actinomycetes</taxon>
        <taxon>Pseudonocardiales</taxon>
        <taxon>Pseudonocardiaceae</taxon>
        <taxon>Saccharothrix</taxon>
    </lineage>
</organism>
<keyword evidence="1" id="KW-0732">Signal</keyword>
<evidence type="ECO:0000313" key="3">
    <source>
        <dbReference type="Proteomes" id="UP001500416"/>
    </source>
</evidence>
<proteinExistence type="predicted"/>
<dbReference type="Proteomes" id="UP001500416">
    <property type="component" value="Unassembled WGS sequence"/>
</dbReference>
<comment type="caution">
    <text evidence="2">The sequence shown here is derived from an EMBL/GenBank/DDBJ whole genome shotgun (WGS) entry which is preliminary data.</text>
</comment>
<name>A0ABP3DN17_9PSEU</name>
<feature type="signal peptide" evidence="1">
    <location>
        <begin position="1"/>
        <end position="24"/>
    </location>
</feature>
<evidence type="ECO:0000313" key="2">
    <source>
        <dbReference type="EMBL" id="GAA0234485.1"/>
    </source>
</evidence>
<feature type="chain" id="PRO_5045312602" evidence="1">
    <location>
        <begin position="25"/>
        <end position="188"/>
    </location>
</feature>
<reference evidence="3" key="1">
    <citation type="journal article" date="2019" name="Int. J. Syst. Evol. Microbiol.">
        <title>The Global Catalogue of Microorganisms (GCM) 10K type strain sequencing project: providing services to taxonomists for standard genome sequencing and annotation.</title>
        <authorList>
            <consortium name="The Broad Institute Genomics Platform"/>
            <consortium name="The Broad Institute Genome Sequencing Center for Infectious Disease"/>
            <person name="Wu L."/>
            <person name="Ma J."/>
        </authorList>
    </citation>
    <scope>NUCLEOTIDE SEQUENCE [LARGE SCALE GENOMIC DNA]</scope>
    <source>
        <strain evidence="3">JCM 3380</strain>
    </source>
</reference>
<evidence type="ECO:0000256" key="1">
    <source>
        <dbReference type="SAM" id="SignalP"/>
    </source>
</evidence>